<dbReference type="PANTHER" id="PTHR43694">
    <property type="entry name" value="RIBONUCLEASE J"/>
    <property type="match status" value="1"/>
</dbReference>
<evidence type="ECO:0000256" key="2">
    <source>
        <dbReference type="ARBA" id="ARBA00022722"/>
    </source>
</evidence>
<dbReference type="SMART" id="SM00849">
    <property type="entry name" value="Lactamase_B"/>
    <property type="match status" value="1"/>
</dbReference>
<protein>
    <submittedName>
        <fullName evidence="9">Metallo-beta-lactamase superfamily protein</fullName>
    </submittedName>
</protein>
<dbReference type="Gene3D" id="3.40.50.10710">
    <property type="entry name" value="Metallo-hydrolase/oxidoreductase"/>
    <property type="match status" value="1"/>
</dbReference>
<dbReference type="GO" id="GO:0003723">
    <property type="term" value="F:RNA binding"/>
    <property type="evidence" value="ECO:0007669"/>
    <property type="project" value="UniProtKB-KW"/>
</dbReference>
<dbReference type="Pfam" id="PF07521">
    <property type="entry name" value="RMMBL"/>
    <property type="match status" value="1"/>
</dbReference>
<dbReference type="InterPro" id="IPR004613">
    <property type="entry name" value="RNase_J"/>
</dbReference>
<reference evidence="9 10" key="1">
    <citation type="submission" date="2015-02" db="EMBL/GenBank/DDBJ databases">
        <title>Genome Sequencing of Rickettsiales.</title>
        <authorList>
            <person name="Daugherty S.C."/>
            <person name="Su Q."/>
            <person name="Abolude K."/>
            <person name="Beier-Sexton M."/>
            <person name="Carlyon J.A."/>
            <person name="Carter R."/>
            <person name="Day N.P."/>
            <person name="Dumler S.J."/>
            <person name="Dyachenko V."/>
            <person name="Godinez A."/>
            <person name="Kurtti T.J."/>
            <person name="Lichay M."/>
            <person name="Mullins K.E."/>
            <person name="Ott S."/>
            <person name="Pappas-Brown V."/>
            <person name="Paris D.H."/>
            <person name="Patel P."/>
            <person name="Richards A.L."/>
            <person name="Sadzewicz L."/>
            <person name="Sears K."/>
            <person name="Seidman D."/>
            <person name="Sengamalay N."/>
            <person name="Stenos J."/>
            <person name="Tallon L.J."/>
            <person name="Vincent G."/>
            <person name="Fraser C.M."/>
            <person name="Munderloh U."/>
            <person name="Dunning-Hotopp J.C."/>
        </authorList>
    </citation>
    <scope>NUCLEOTIDE SEQUENCE [LARGE SCALE GENOMIC DNA]</scope>
    <source>
        <strain evidence="9 10">EmCRT</strain>
    </source>
</reference>
<keyword evidence="7" id="KW-0694">RNA-binding</keyword>
<dbReference type="RefSeq" id="WP_045805100.1">
    <property type="nucleotide sequence ID" value="NZ_LANU01000003.1"/>
</dbReference>
<dbReference type="PANTHER" id="PTHR43694:SF1">
    <property type="entry name" value="RIBONUCLEASE J"/>
    <property type="match status" value="1"/>
</dbReference>
<keyword evidence="4" id="KW-0378">Hydrolase</keyword>
<dbReference type="Pfam" id="PF17770">
    <property type="entry name" value="RNase_J_C"/>
    <property type="match status" value="1"/>
</dbReference>
<evidence type="ECO:0000256" key="3">
    <source>
        <dbReference type="ARBA" id="ARBA00022723"/>
    </source>
</evidence>
<dbReference type="InterPro" id="IPR001279">
    <property type="entry name" value="Metallo-B-lactamas"/>
</dbReference>
<keyword evidence="1" id="KW-0963">Cytoplasm</keyword>
<dbReference type="InterPro" id="IPR055132">
    <property type="entry name" value="RNase_J_b_CASP"/>
</dbReference>
<evidence type="ECO:0000313" key="9">
    <source>
        <dbReference type="EMBL" id="KJV63355.1"/>
    </source>
</evidence>
<dbReference type="EMBL" id="LANU01000003">
    <property type="protein sequence ID" value="KJV63355.1"/>
    <property type="molecule type" value="Genomic_DNA"/>
</dbReference>
<dbReference type="CDD" id="cd07714">
    <property type="entry name" value="RNaseJ_MBL-fold"/>
    <property type="match status" value="1"/>
</dbReference>
<keyword evidence="6" id="KW-0269">Exonuclease</keyword>
<proteinExistence type="predicted"/>
<dbReference type="InterPro" id="IPR011108">
    <property type="entry name" value="RMMBL"/>
</dbReference>
<accession>A0A0F3N5K8</accession>
<sequence length="540" mass="60186">MNTDDLLFVPLGGVGQIGMNVNLYHLNGKWIIIDFGAGFADDNMPGIDMIVADISFIKKNRKNLLGIVLTHAHEDHIGGIQYLWNDLQCPIYATKFTAALLQAKLKEYSFGINITEIDITKRLNLGPFTLEFINLTHSIPEMNAIALHTDKGVVVHTGDWKLDDNPMIGPVSNTQRLKELGDEGVLALVCDSTNIFTKNKSGSEGDLEESLFNIIKNCNQKVAVSLFASNIARIHTITHIAERLGRKVTILGKSLIRIIQAAQDSGYLQDIQEFININQANKLPRDQVLFLCTGCQGEALAATTKLANNSHALTTLEDGDTIIFSSKIIPGNEKRIYNVFNKFVNMGINVITEFMEHVHVSGHPSRNEVSTMYSLVRPKLSIPVHGEYIHMYEHANVAKQCNVDKAIIVHPGDVISITKKQKINSVKAGYFGVDGNFLHHPQGNVISMRKRMKDSGIIVVTLVLNNKKELLKEPRIFAPGVLDHFDSGAIIKKISSKINSELSYKKINNIRQHVENIVFNALKHDIKNKPFIEVQLEYIS</sequence>
<dbReference type="InterPro" id="IPR036866">
    <property type="entry name" value="RibonucZ/Hydroxyglut_hydro"/>
</dbReference>
<evidence type="ECO:0000256" key="7">
    <source>
        <dbReference type="ARBA" id="ARBA00022884"/>
    </source>
</evidence>
<dbReference type="Gene3D" id="3.60.15.10">
    <property type="entry name" value="Ribonuclease Z/Hydroxyacylglutathione hydrolase-like"/>
    <property type="match status" value="1"/>
</dbReference>
<dbReference type="InterPro" id="IPR041636">
    <property type="entry name" value="RNase_J_C"/>
</dbReference>
<evidence type="ECO:0000256" key="6">
    <source>
        <dbReference type="ARBA" id="ARBA00022839"/>
    </source>
</evidence>
<dbReference type="GO" id="GO:0046872">
    <property type="term" value="F:metal ion binding"/>
    <property type="evidence" value="ECO:0007669"/>
    <property type="project" value="UniProtKB-KW"/>
</dbReference>
<keyword evidence="3" id="KW-0479">Metal-binding</keyword>
<evidence type="ECO:0000256" key="5">
    <source>
        <dbReference type="ARBA" id="ARBA00022833"/>
    </source>
</evidence>
<dbReference type="AlphaFoldDB" id="A0A0F3N5K8"/>
<dbReference type="PATRIC" id="fig|1359167.3.peg.776"/>
<evidence type="ECO:0000256" key="4">
    <source>
        <dbReference type="ARBA" id="ARBA00022801"/>
    </source>
</evidence>
<dbReference type="GO" id="GO:0004527">
    <property type="term" value="F:exonuclease activity"/>
    <property type="evidence" value="ECO:0007669"/>
    <property type="project" value="UniProtKB-KW"/>
</dbReference>
<dbReference type="SUPFAM" id="SSF56281">
    <property type="entry name" value="Metallo-hydrolase/oxidoreductase"/>
    <property type="match status" value="1"/>
</dbReference>
<evidence type="ECO:0000313" key="10">
    <source>
        <dbReference type="Proteomes" id="UP000033546"/>
    </source>
</evidence>
<evidence type="ECO:0000259" key="8">
    <source>
        <dbReference type="SMART" id="SM00849"/>
    </source>
</evidence>
<dbReference type="Pfam" id="PF22505">
    <property type="entry name" value="RNase_J_b_CASP"/>
    <property type="match status" value="1"/>
</dbReference>
<dbReference type="InterPro" id="IPR042173">
    <property type="entry name" value="RNase_J_2"/>
</dbReference>
<dbReference type="Proteomes" id="UP000033546">
    <property type="component" value="Unassembled WGS sequence"/>
</dbReference>
<evidence type="ECO:0000256" key="1">
    <source>
        <dbReference type="ARBA" id="ARBA00022490"/>
    </source>
</evidence>
<dbReference type="Gene3D" id="3.10.20.580">
    <property type="match status" value="1"/>
</dbReference>
<name>A0A0F3N5K8_9RICK</name>
<comment type="caution">
    <text evidence="9">The sequence shown here is derived from an EMBL/GenBank/DDBJ whole genome shotgun (WGS) entry which is preliminary data.</text>
</comment>
<feature type="domain" description="Metallo-beta-lactamase" evidence="8">
    <location>
        <begin position="18"/>
        <end position="211"/>
    </location>
</feature>
<organism evidence="9 10">
    <name type="scientific">Ehrlichia cf. muris str. EmCRT</name>
    <dbReference type="NCBI Taxonomy" id="1359167"/>
    <lineage>
        <taxon>Bacteria</taxon>
        <taxon>Pseudomonadati</taxon>
        <taxon>Pseudomonadota</taxon>
        <taxon>Alphaproteobacteria</taxon>
        <taxon>Rickettsiales</taxon>
        <taxon>Anaplasmataceae</taxon>
        <taxon>Ehrlichia</taxon>
    </lineage>
</organism>
<keyword evidence="5" id="KW-0862">Zinc</keyword>
<keyword evidence="2" id="KW-0540">Nuclease</keyword>
<dbReference type="Pfam" id="PF00753">
    <property type="entry name" value="Lactamase_B"/>
    <property type="match status" value="1"/>
</dbReference>
<gene>
    <name evidence="9" type="ORF">EMUCRT_0809</name>
</gene>
<dbReference type="NCBIfam" id="TIGR00649">
    <property type="entry name" value="MG423"/>
    <property type="match status" value="1"/>
</dbReference>